<sequence>MDTNSPSTTLHESPAVPICTSPQDALHQIVPCDSTPAPSHSVIQGRHVLRLLALDDHVFEEILELLREDRSHRTLSFTCKSVREACKPFLFRKVRVATEAEVMSGRLFNLNISSDIWLHVRHLHFYGSWINRTDGRDVLGDLQYSLAALLTSMPLLNTISVTNGWNGIPWDALKTMLAVPHLQHFLLYMTPERHHPYPVDEEPFTVAPLRTFEYIFDDLRYIERPFVGELSFFGYVVPQLAASLESLRLPLDTAPLAKLASLRWPRLQTLHLWGDRRRSEDSTTPLVAVLSGMPNLRSITLLPAQHDTSRRERVWPDGALWTFSCSNLERLTLSYPDPSDRLLSHLPSTLRQLSLRCWPRHYLHRHDCERVTLEHHCWRSPIPSSSEMLEVLKKCRSDLLEELEVEYLENRDDEDLLQALLILFPKLRTLTLLRYRREGDTEVPVAQIAQNLAKIPHLRLLRAHLDLPTEPDPYSDFSSWDTATQHELLVHNKCCRQNAQTLADHLPASQYVCLLSRFRSANTWSPYKVVRDGSGAPYLMKGQIQDTIYGLPSCDDPGPQLV</sequence>
<keyword evidence="2" id="KW-1185">Reference proteome</keyword>
<gene>
    <name evidence="1" type="ORF">PYCCODRAFT_424237</name>
</gene>
<dbReference type="OrthoDB" id="2740834at2759"/>
<reference evidence="1 2" key="1">
    <citation type="journal article" date="2015" name="Biotechnol. Biofuels">
        <title>Enhanced degradation of softwood versus hardwood by the white-rot fungus Pycnoporus coccineus.</title>
        <authorList>
            <person name="Couturier M."/>
            <person name="Navarro D."/>
            <person name="Chevret D."/>
            <person name="Henrissat B."/>
            <person name="Piumi F."/>
            <person name="Ruiz-Duenas F.J."/>
            <person name="Martinez A.T."/>
            <person name="Grigoriev I.V."/>
            <person name="Riley R."/>
            <person name="Lipzen A."/>
            <person name="Berrin J.G."/>
            <person name="Master E.R."/>
            <person name="Rosso M.N."/>
        </authorList>
    </citation>
    <scope>NUCLEOTIDE SEQUENCE [LARGE SCALE GENOMIC DNA]</scope>
    <source>
        <strain evidence="1 2">BRFM310</strain>
    </source>
</reference>
<dbReference type="InterPro" id="IPR032675">
    <property type="entry name" value="LRR_dom_sf"/>
</dbReference>
<dbReference type="EMBL" id="KZ084106">
    <property type="protein sequence ID" value="OSD02275.1"/>
    <property type="molecule type" value="Genomic_DNA"/>
</dbReference>
<evidence type="ECO:0008006" key="3">
    <source>
        <dbReference type="Google" id="ProtNLM"/>
    </source>
</evidence>
<dbReference type="SUPFAM" id="SSF52047">
    <property type="entry name" value="RNI-like"/>
    <property type="match status" value="1"/>
</dbReference>
<dbReference type="Proteomes" id="UP000193067">
    <property type="component" value="Unassembled WGS sequence"/>
</dbReference>
<accession>A0A1Y2IMD7</accession>
<evidence type="ECO:0000313" key="2">
    <source>
        <dbReference type="Proteomes" id="UP000193067"/>
    </source>
</evidence>
<protein>
    <recommendedName>
        <fullName evidence="3">F-box domain-containing protein</fullName>
    </recommendedName>
</protein>
<name>A0A1Y2IMD7_TRAC3</name>
<dbReference type="AlphaFoldDB" id="A0A1Y2IMD7"/>
<dbReference type="Gene3D" id="3.80.10.10">
    <property type="entry name" value="Ribonuclease Inhibitor"/>
    <property type="match status" value="1"/>
</dbReference>
<evidence type="ECO:0000313" key="1">
    <source>
        <dbReference type="EMBL" id="OSD02275.1"/>
    </source>
</evidence>
<proteinExistence type="predicted"/>
<organism evidence="1 2">
    <name type="scientific">Trametes coccinea (strain BRFM310)</name>
    <name type="common">Pycnoporus coccineus</name>
    <dbReference type="NCBI Taxonomy" id="1353009"/>
    <lineage>
        <taxon>Eukaryota</taxon>
        <taxon>Fungi</taxon>
        <taxon>Dikarya</taxon>
        <taxon>Basidiomycota</taxon>
        <taxon>Agaricomycotina</taxon>
        <taxon>Agaricomycetes</taxon>
        <taxon>Polyporales</taxon>
        <taxon>Polyporaceae</taxon>
        <taxon>Trametes</taxon>
    </lineage>
</organism>